<feature type="domain" description="Mandelate racemase/muconate lactonizing enzyme C-terminal" evidence="5">
    <location>
        <begin position="176"/>
        <end position="273"/>
    </location>
</feature>
<dbReference type="SFLD" id="SFLDF00009">
    <property type="entry name" value="o-succinylbenzoate_synthase"/>
    <property type="match status" value="1"/>
</dbReference>
<dbReference type="Gene3D" id="3.30.390.10">
    <property type="entry name" value="Enolase-like, N-terminal domain"/>
    <property type="match status" value="1"/>
</dbReference>
<dbReference type="Gene3D" id="3.20.20.120">
    <property type="entry name" value="Enolase-like C-terminal domain"/>
    <property type="match status" value="1"/>
</dbReference>
<accession>A0AAD3X499</accession>
<proteinExistence type="inferred from homology"/>
<dbReference type="PANTHER" id="PTHR48073:SF2">
    <property type="entry name" value="O-SUCCINYLBENZOATE SYNTHASE"/>
    <property type="match status" value="1"/>
</dbReference>
<dbReference type="InterPro" id="IPR013341">
    <property type="entry name" value="Mandelate_racemase_N_dom"/>
</dbReference>
<evidence type="ECO:0000259" key="5">
    <source>
        <dbReference type="SMART" id="SM00922"/>
    </source>
</evidence>
<protein>
    <submittedName>
        <fullName evidence="6">Dipeptide epimerase</fullName>
    </submittedName>
</protein>
<dbReference type="SMART" id="SM00922">
    <property type="entry name" value="MR_MLE"/>
    <property type="match status" value="1"/>
</dbReference>
<dbReference type="InterPro" id="IPR029017">
    <property type="entry name" value="Enolase-like_N"/>
</dbReference>
<evidence type="ECO:0000313" key="6">
    <source>
        <dbReference type="EMBL" id="KAB1886095.1"/>
    </source>
</evidence>
<evidence type="ECO:0000256" key="4">
    <source>
        <dbReference type="SAM" id="MobiDB-lite"/>
    </source>
</evidence>
<comment type="caution">
    <text evidence="6">The sequence shown here is derived from an EMBL/GenBank/DDBJ whole genome shotgun (WGS) entry which is preliminary data.</text>
</comment>
<dbReference type="PANTHER" id="PTHR48073">
    <property type="entry name" value="O-SUCCINYLBENZOATE SYNTHASE-RELATED"/>
    <property type="match status" value="1"/>
</dbReference>
<dbReference type="InterPro" id="IPR036849">
    <property type="entry name" value="Enolase-like_C_sf"/>
</dbReference>
<dbReference type="SFLD" id="SFLDG00180">
    <property type="entry name" value="muconate_cycloisomerase"/>
    <property type="match status" value="1"/>
</dbReference>
<evidence type="ECO:0000256" key="2">
    <source>
        <dbReference type="ARBA" id="ARBA00022723"/>
    </source>
</evidence>
<dbReference type="InterPro" id="IPR029065">
    <property type="entry name" value="Enolase_C-like"/>
</dbReference>
<dbReference type="SUPFAM" id="SSF51604">
    <property type="entry name" value="Enolase C-terminal domain-like"/>
    <property type="match status" value="1"/>
</dbReference>
<dbReference type="SUPFAM" id="SSF54826">
    <property type="entry name" value="Enolase N-terminal domain-like"/>
    <property type="match status" value="1"/>
</dbReference>
<evidence type="ECO:0000256" key="3">
    <source>
        <dbReference type="ARBA" id="ARBA00023235"/>
    </source>
</evidence>
<organism evidence="6 7">
    <name type="scientific">Microbacterium maritypicum</name>
    <name type="common">Microbacterium liquefaciens</name>
    <dbReference type="NCBI Taxonomy" id="33918"/>
    <lineage>
        <taxon>Bacteria</taxon>
        <taxon>Bacillati</taxon>
        <taxon>Actinomycetota</taxon>
        <taxon>Actinomycetes</taxon>
        <taxon>Micrococcales</taxon>
        <taxon>Microbacteriaceae</taxon>
        <taxon>Microbacterium</taxon>
    </lineage>
</organism>
<comment type="similarity">
    <text evidence="1">Belongs to the mandelate racemase/muconate lactonizing enzyme family.</text>
</comment>
<dbReference type="SFLD" id="SFLDS00001">
    <property type="entry name" value="Enolase"/>
    <property type="match status" value="1"/>
</dbReference>
<dbReference type="EMBL" id="WAAQ01000001">
    <property type="protein sequence ID" value="KAB1886095.1"/>
    <property type="molecule type" value="Genomic_DNA"/>
</dbReference>
<keyword evidence="3" id="KW-0413">Isomerase</keyword>
<dbReference type="Pfam" id="PF02746">
    <property type="entry name" value="MR_MLE_N"/>
    <property type="match status" value="1"/>
</dbReference>
<feature type="region of interest" description="Disordered" evidence="4">
    <location>
        <begin position="1"/>
        <end position="21"/>
    </location>
</feature>
<dbReference type="InterPro" id="IPR013342">
    <property type="entry name" value="Mandelate_racemase_C"/>
</dbReference>
<name>A0AAD3X499_MICMQ</name>
<dbReference type="Proteomes" id="UP000436027">
    <property type="component" value="Unassembled WGS sequence"/>
</dbReference>
<sequence>MEPPARSRSSENPNSACAGSGHERGIAMSAVMRLRVLRVPSPLVRPFITAVRRTDRLDVVLVEATDADGRRGYGEAATSWRVTGESPQSVAAAVAGPLAEAVRGRDAGDPGLAVAVARSIWGNAAARSAVECAVADLAAQQQGVSLAADLSRAHAVHDSSRTSRIRTDMTLSVGEPDAVAALSEEYVTAGFGCLKLKASAVHDTVAGLRAVRSAVGPDVTLRIDANQAWDAETAIRVIRAAEDAGLGIELVEQPVAAHDLDALAAVTAAVDTPIMADESVRTAQDVRRVAERGAADLVNIKLAKTGGPAEALAAAEAAREAGLGVVIGCMMESHVGVSAAAHLAAVVAPGVVHDLDAAFWLQRSPVIGGVVPSGDVLLLEADAGLGISALAADAHPEVLLDLPVGAEVRA</sequence>
<dbReference type="GO" id="GO:0016854">
    <property type="term" value="F:racemase and epimerase activity"/>
    <property type="evidence" value="ECO:0007669"/>
    <property type="project" value="UniProtKB-ARBA"/>
</dbReference>
<evidence type="ECO:0000256" key="1">
    <source>
        <dbReference type="ARBA" id="ARBA00008031"/>
    </source>
</evidence>
<dbReference type="GO" id="GO:0046872">
    <property type="term" value="F:metal ion binding"/>
    <property type="evidence" value="ECO:0007669"/>
    <property type="project" value="UniProtKB-KW"/>
</dbReference>
<keyword evidence="2" id="KW-0479">Metal-binding</keyword>
<evidence type="ECO:0000313" key="7">
    <source>
        <dbReference type="Proteomes" id="UP000436027"/>
    </source>
</evidence>
<dbReference type="Pfam" id="PF13378">
    <property type="entry name" value="MR_MLE_C"/>
    <property type="match status" value="1"/>
</dbReference>
<reference evidence="6 7" key="1">
    <citation type="submission" date="2019-09" db="EMBL/GenBank/DDBJ databases">
        <title>Whole genome sequencing of Microbacterium maritypicum.</title>
        <authorList>
            <person name="Lenchi N."/>
        </authorList>
    </citation>
    <scope>NUCLEOTIDE SEQUENCE [LARGE SCALE GENOMIC DNA]</scope>
    <source>
        <strain evidence="6 7">DSM 12512</strain>
    </source>
</reference>
<gene>
    <name evidence="6" type="ORF">F6W70_01125</name>
</gene>
<dbReference type="AlphaFoldDB" id="A0AAD3X499"/>